<comment type="caution">
    <text evidence="2">The sequence shown here is derived from an EMBL/GenBank/DDBJ whole genome shotgun (WGS) entry which is preliminary data.</text>
</comment>
<feature type="domain" description="Mycothiol-dependent maleylpyruvate isomerase metal-binding" evidence="1">
    <location>
        <begin position="9"/>
        <end position="106"/>
    </location>
</feature>
<dbReference type="InterPro" id="IPR024344">
    <property type="entry name" value="MDMPI_metal-binding"/>
</dbReference>
<dbReference type="GO" id="GO:0016853">
    <property type="term" value="F:isomerase activity"/>
    <property type="evidence" value="ECO:0007669"/>
    <property type="project" value="UniProtKB-KW"/>
</dbReference>
<proteinExistence type="predicted"/>
<dbReference type="InterPro" id="IPR034660">
    <property type="entry name" value="DinB/YfiT-like"/>
</dbReference>
<accession>A0ABT0XZN2</accession>
<evidence type="ECO:0000313" key="2">
    <source>
        <dbReference type="EMBL" id="MCM4078662.1"/>
    </source>
</evidence>
<dbReference type="InterPro" id="IPR017517">
    <property type="entry name" value="Maleyloyr_isom"/>
</dbReference>
<sequence length="207" mass="22572">MRDLWAAIHAERAALADDLAGLSEQQWRQQSLCGEWTVDEVVAHLTAGASIGSLRWIRSIVGARFDADRHNRRRLEEHRGATPPETLDRFRQVVTSTTAASKHLPAWLGEVVVHGEDIRKPLGLPPSARIESVTEVARFFVARDFTVNSRKAARGLRLEATDGPFASGSGPLVTGTTLAITMALAGRRAYHPELTGPGVEILQARAV</sequence>
<keyword evidence="3" id="KW-1185">Reference proteome</keyword>
<gene>
    <name evidence="2" type="ORF">LXN57_13890</name>
</gene>
<evidence type="ECO:0000259" key="1">
    <source>
        <dbReference type="Pfam" id="PF11716"/>
    </source>
</evidence>
<protein>
    <submittedName>
        <fullName evidence="2">Maleylpyruvate isomerase family mycothiol-dependent enzyme</fullName>
    </submittedName>
</protein>
<organism evidence="2 3">
    <name type="scientific">Paractinoplanes hotanensis</name>
    <dbReference type="NCBI Taxonomy" id="2906497"/>
    <lineage>
        <taxon>Bacteria</taxon>
        <taxon>Bacillati</taxon>
        <taxon>Actinomycetota</taxon>
        <taxon>Actinomycetes</taxon>
        <taxon>Micromonosporales</taxon>
        <taxon>Micromonosporaceae</taxon>
        <taxon>Paractinoplanes</taxon>
    </lineage>
</organism>
<keyword evidence="2" id="KW-0413">Isomerase</keyword>
<dbReference type="RefSeq" id="WP_251798498.1">
    <property type="nucleotide sequence ID" value="NZ_JAMQOL010000016.1"/>
</dbReference>
<dbReference type="Proteomes" id="UP001523216">
    <property type="component" value="Unassembled WGS sequence"/>
</dbReference>
<dbReference type="Pfam" id="PF11716">
    <property type="entry name" value="MDMPI_N"/>
    <property type="match status" value="1"/>
</dbReference>
<dbReference type="EMBL" id="JAMQOL010000016">
    <property type="protein sequence ID" value="MCM4078662.1"/>
    <property type="molecule type" value="Genomic_DNA"/>
</dbReference>
<dbReference type="SUPFAM" id="SSF109854">
    <property type="entry name" value="DinB/YfiT-like putative metalloenzymes"/>
    <property type="match status" value="1"/>
</dbReference>
<name>A0ABT0XZN2_9ACTN</name>
<dbReference type="Gene3D" id="1.20.120.450">
    <property type="entry name" value="dinb family like domain"/>
    <property type="match status" value="1"/>
</dbReference>
<reference evidence="2 3" key="1">
    <citation type="submission" date="2022-06" db="EMBL/GenBank/DDBJ databases">
        <title>Actinoplanes abujensis sp. nov., isolated from Nigerian arid soil.</title>
        <authorList>
            <person name="Ding P."/>
        </authorList>
    </citation>
    <scope>NUCLEOTIDE SEQUENCE [LARGE SCALE GENOMIC DNA]</scope>
    <source>
        <strain evidence="3">TRM88002</strain>
    </source>
</reference>
<dbReference type="NCBIfam" id="TIGR03083">
    <property type="entry name" value="maleylpyruvate isomerase family mycothiol-dependent enzyme"/>
    <property type="match status" value="1"/>
</dbReference>
<evidence type="ECO:0000313" key="3">
    <source>
        <dbReference type="Proteomes" id="UP001523216"/>
    </source>
</evidence>